<dbReference type="EMBL" id="FLUQ01000006">
    <property type="protein sequence ID" value="SBW10683.1"/>
    <property type="molecule type" value="Genomic_DNA"/>
</dbReference>
<evidence type="ECO:0000256" key="1">
    <source>
        <dbReference type="SAM" id="SignalP"/>
    </source>
</evidence>
<gene>
    <name evidence="2" type="ORF">KL86DPRO_60243</name>
    <name evidence="3" type="ORF">KL86DPRO_60254</name>
</gene>
<feature type="signal peptide" evidence="1">
    <location>
        <begin position="1"/>
        <end position="25"/>
    </location>
</feature>
<proteinExistence type="predicted"/>
<evidence type="ECO:0000313" key="3">
    <source>
        <dbReference type="EMBL" id="SBW10683.1"/>
    </source>
</evidence>
<protein>
    <submittedName>
        <fullName evidence="3">Uncharacterized protein</fullName>
    </submittedName>
</protein>
<feature type="chain" id="PRO_5015073851" evidence="1">
    <location>
        <begin position="26"/>
        <end position="255"/>
    </location>
</feature>
<accession>A0A212KG55</accession>
<dbReference type="AlphaFoldDB" id="A0A212KG55"/>
<name>A0A212KG55_9DELT</name>
<keyword evidence="1" id="KW-0732">Signal</keyword>
<dbReference type="EMBL" id="FLUQ01000006">
    <property type="protein sequence ID" value="SBW10656.1"/>
    <property type="molecule type" value="Genomic_DNA"/>
</dbReference>
<sequence length="255" mass="29130">MRFKLLLTVLCAILLFGMNSHTAQAKQSSNEIQEIARDAAKTSKFGPFTEDDCYKYIMGLFNGQYQSDLKTPSQLYGRAPQQIFNISSFPKSLQQYHFNKEIKGFFIIQHHGGVKLGNTPISFAYVTNFSGPETYILAIEANLPDKYVPEEVIQSLASKYGQDGIVQYDAATIRERYSNAPASFKPTTYYYKETDDYIITFYYTTNWDVSAGRPICELLYLNKKTLALALAKNQEQMQKNEADTQQQRQKDLNAF</sequence>
<organism evidence="3">
    <name type="scientific">uncultured delta proteobacterium</name>
    <dbReference type="NCBI Taxonomy" id="34034"/>
    <lineage>
        <taxon>Bacteria</taxon>
        <taxon>Deltaproteobacteria</taxon>
        <taxon>environmental samples</taxon>
    </lineage>
</organism>
<reference evidence="3" key="1">
    <citation type="submission" date="2016-04" db="EMBL/GenBank/DDBJ databases">
        <authorList>
            <person name="Evans L.H."/>
            <person name="Alamgir A."/>
            <person name="Owens N."/>
            <person name="Weber N.D."/>
            <person name="Virtaneva K."/>
            <person name="Barbian K."/>
            <person name="Babar A."/>
            <person name="Rosenke K."/>
        </authorList>
    </citation>
    <scope>NUCLEOTIDE SEQUENCE</scope>
    <source>
        <strain evidence="3">86</strain>
    </source>
</reference>
<evidence type="ECO:0000313" key="2">
    <source>
        <dbReference type="EMBL" id="SBW10656.1"/>
    </source>
</evidence>